<evidence type="ECO:0000256" key="1">
    <source>
        <dbReference type="SAM" id="MobiDB-lite"/>
    </source>
</evidence>
<feature type="compositionally biased region" description="Low complexity" evidence="1">
    <location>
        <begin position="21"/>
        <end position="32"/>
    </location>
</feature>
<evidence type="ECO:0000313" key="3">
    <source>
        <dbReference type="Proteomes" id="UP000238823"/>
    </source>
</evidence>
<sequence>MSTANTRESSHAHGCREGCLASPSSAVGSPASDNGICVGSARLGSGPGTTSGRACVLEQDAAKPPERGQGVVEFDLTIESPPQHGARPRAGSRHLARPQQHRAALAARGAAARLRPRPSPAPVPALDGVIVPTHRAPRPYRRVRTSRRPGWRSGGDAARRRLNTTRASHPTHQHQTRSSSHLRRGESSLARGSRVRSMAAARRATIALLGPIDRLSRRCVRSAESSSRLPEPCFIWSNRRELAST</sequence>
<organism evidence="2 3">
    <name type="scientific">Enhygromyxa salina</name>
    <dbReference type="NCBI Taxonomy" id="215803"/>
    <lineage>
        <taxon>Bacteria</taxon>
        <taxon>Pseudomonadati</taxon>
        <taxon>Myxococcota</taxon>
        <taxon>Polyangia</taxon>
        <taxon>Nannocystales</taxon>
        <taxon>Nannocystaceae</taxon>
        <taxon>Enhygromyxa</taxon>
    </lineage>
</organism>
<name>A0A2S9YAE2_9BACT</name>
<feature type="compositionally biased region" description="Basic residues" evidence="1">
    <location>
        <begin position="135"/>
        <end position="150"/>
    </location>
</feature>
<feature type="region of interest" description="Disordered" evidence="1">
    <location>
        <begin position="78"/>
        <end position="193"/>
    </location>
</feature>
<protein>
    <submittedName>
        <fullName evidence="2">Uncharacterized protein</fullName>
    </submittedName>
</protein>
<evidence type="ECO:0000313" key="2">
    <source>
        <dbReference type="EMBL" id="PRQ02080.1"/>
    </source>
</evidence>
<accession>A0A2S9YAE2</accession>
<reference evidence="2 3" key="1">
    <citation type="submission" date="2018-03" db="EMBL/GenBank/DDBJ databases">
        <title>Draft Genome Sequences of the Obligatory Marine Myxobacteria Enhygromyxa salina SWB007.</title>
        <authorList>
            <person name="Poehlein A."/>
            <person name="Moghaddam J.A."/>
            <person name="Harms H."/>
            <person name="Alanjari M."/>
            <person name="Koenig G.M."/>
            <person name="Daniel R."/>
            <person name="Schaeberle T.F."/>
        </authorList>
    </citation>
    <scope>NUCLEOTIDE SEQUENCE [LARGE SCALE GENOMIC DNA]</scope>
    <source>
        <strain evidence="2 3">SWB007</strain>
    </source>
</reference>
<dbReference type="EMBL" id="PVNL01000113">
    <property type="protein sequence ID" value="PRQ02080.1"/>
    <property type="molecule type" value="Genomic_DNA"/>
</dbReference>
<dbReference type="AlphaFoldDB" id="A0A2S9YAE2"/>
<proteinExistence type="predicted"/>
<comment type="caution">
    <text evidence="2">The sequence shown here is derived from an EMBL/GenBank/DDBJ whole genome shotgun (WGS) entry which is preliminary data.</text>
</comment>
<feature type="compositionally biased region" description="Basic residues" evidence="1">
    <location>
        <begin position="86"/>
        <end position="100"/>
    </location>
</feature>
<feature type="compositionally biased region" description="Low complexity" evidence="1">
    <location>
        <begin position="102"/>
        <end position="113"/>
    </location>
</feature>
<feature type="region of interest" description="Disordered" evidence="1">
    <location>
        <begin position="1"/>
        <end position="53"/>
    </location>
</feature>
<dbReference type="Proteomes" id="UP000238823">
    <property type="component" value="Unassembled WGS sequence"/>
</dbReference>
<gene>
    <name evidence="2" type="ORF">ENSA7_55870</name>
</gene>